<proteinExistence type="predicted"/>
<evidence type="ECO:0000313" key="2">
    <source>
        <dbReference type="Proteomes" id="UP000009049"/>
    </source>
</evidence>
<dbReference type="HOGENOM" id="CLU_144747_1_0_10"/>
<keyword evidence="2" id="KW-1185">Reference proteome</keyword>
<evidence type="ECO:0008006" key="3">
    <source>
        <dbReference type="Google" id="ProtNLM"/>
    </source>
</evidence>
<dbReference type="KEGG" id="rbi:RB2501_11382"/>
<evidence type="ECO:0000313" key="1">
    <source>
        <dbReference type="EMBL" id="EAR14925.1"/>
    </source>
</evidence>
<dbReference type="AlphaFoldDB" id="A4CMN3"/>
<dbReference type="EMBL" id="CP001712">
    <property type="protein sequence ID" value="EAR14925.1"/>
    <property type="molecule type" value="Genomic_DNA"/>
</dbReference>
<accession>A4CMN3</accession>
<sequence>MFSANALATEGTTEPIAPETKVCAKIGDILKDNNIVLEDNQELSAWVRFTVNNDNEIVVLSVRTDNERLERYVKAKLNYHNIAGTGLQSGGTYEVPIRFTS</sequence>
<gene>
    <name evidence="1" type="ordered locus">RB2501_11382</name>
</gene>
<dbReference type="STRING" id="313596.RB2501_11382"/>
<protein>
    <recommendedName>
        <fullName evidence="3">TonB C-terminal domain-containing protein</fullName>
    </recommendedName>
</protein>
<name>A4CMN3_ROBBH</name>
<dbReference type="Proteomes" id="UP000009049">
    <property type="component" value="Chromosome"/>
</dbReference>
<reference evidence="1 2" key="1">
    <citation type="journal article" date="2009" name="J. Bacteriol.">
        <title>Complete genome sequence of Robiginitalea biformata HTCC2501.</title>
        <authorList>
            <person name="Oh H.M."/>
            <person name="Giovannoni S.J."/>
            <person name="Lee K."/>
            <person name="Ferriera S."/>
            <person name="Johnson J."/>
            <person name="Cho J.C."/>
        </authorList>
    </citation>
    <scope>NUCLEOTIDE SEQUENCE [LARGE SCALE GENOMIC DNA]</scope>
    <source>
        <strain evidence="2">ATCC BAA-864 / HTCC2501 / KCTC 12146</strain>
    </source>
</reference>
<organism evidence="1 2">
    <name type="scientific">Robiginitalea biformata (strain ATCC BAA-864 / DSM 15991 / KCTC 12146 / HTCC2501)</name>
    <dbReference type="NCBI Taxonomy" id="313596"/>
    <lineage>
        <taxon>Bacteria</taxon>
        <taxon>Pseudomonadati</taxon>
        <taxon>Bacteroidota</taxon>
        <taxon>Flavobacteriia</taxon>
        <taxon>Flavobacteriales</taxon>
        <taxon>Flavobacteriaceae</taxon>
        <taxon>Robiginitalea</taxon>
    </lineage>
</organism>